<protein>
    <submittedName>
        <fullName evidence="3">Uncharacterized protein</fullName>
    </submittedName>
</protein>
<dbReference type="Proteomes" id="UP000007886">
    <property type="component" value="Chromosome"/>
</dbReference>
<reference evidence="3 4" key="1">
    <citation type="journal article" date="2012" name="Microbes Environ.">
        <title>Complete genome sequence of Bradyrhizobium sp. S23321: insights into symbiosis evolution in soil oligotrophs.</title>
        <authorList>
            <person name="Okubo T."/>
            <person name="Tsukui T."/>
            <person name="Maita H."/>
            <person name="Okamoto S."/>
            <person name="Oshima K."/>
            <person name="Fujisawa T."/>
            <person name="Saito A."/>
            <person name="Futamata H."/>
            <person name="Hattori R."/>
            <person name="Shimomura Y."/>
            <person name="Haruta S."/>
            <person name="Morimoto S."/>
            <person name="Wang Y."/>
            <person name="Sakai Y."/>
            <person name="Hattori M."/>
            <person name="Aizawa S."/>
            <person name="Nagashima K.V.P."/>
            <person name="Masuda S."/>
            <person name="Hattori T."/>
            <person name="Yamashita A."/>
            <person name="Bao Z."/>
            <person name="Hayatsu M."/>
            <person name="Kajiya-Kanegae H."/>
            <person name="Yoshinaga I."/>
            <person name="Sakamoto K."/>
            <person name="Toyota K."/>
            <person name="Nakao M."/>
            <person name="Kohara M."/>
            <person name="Anda M."/>
            <person name="Niwa R."/>
            <person name="Jung-Hwan P."/>
            <person name="Sameshima-Saito R."/>
            <person name="Tokuda S."/>
            <person name="Yamamoto S."/>
            <person name="Yamamoto S."/>
            <person name="Yokoyama T."/>
            <person name="Akutsu T."/>
            <person name="Nakamura Y."/>
            <person name="Nakahira-Yanaka Y."/>
            <person name="Takada Hoshino Y."/>
            <person name="Hirakawa H."/>
            <person name="Mitsui H."/>
            <person name="Terasawa K."/>
            <person name="Itakura M."/>
            <person name="Sato S."/>
            <person name="Ikeda-Ohtsubo W."/>
            <person name="Sakakura N."/>
            <person name="Kaminuma E."/>
            <person name="Minamisawa K."/>
        </authorList>
    </citation>
    <scope>NUCLEOTIDE SEQUENCE [LARGE SCALE GENOMIC DNA]</scope>
    <source>
        <strain evidence="3 4">S23321</strain>
    </source>
</reference>
<evidence type="ECO:0000313" key="3">
    <source>
        <dbReference type="EMBL" id="BAL78855.1"/>
    </source>
</evidence>
<feature type="region of interest" description="Disordered" evidence="1">
    <location>
        <begin position="157"/>
        <end position="208"/>
    </location>
</feature>
<keyword evidence="2" id="KW-0732">Signal</keyword>
<dbReference type="AlphaFoldDB" id="A0AAI8MIL5"/>
<feature type="compositionally biased region" description="Polar residues" evidence="1">
    <location>
        <begin position="190"/>
        <end position="199"/>
    </location>
</feature>
<evidence type="ECO:0000256" key="1">
    <source>
        <dbReference type="SAM" id="MobiDB-lite"/>
    </source>
</evidence>
<gene>
    <name evidence="3" type="ORF">S23_56630</name>
</gene>
<organism evidence="3 4">
    <name type="scientific">Bradyrhizobium cosmicum</name>
    <dbReference type="NCBI Taxonomy" id="1404864"/>
    <lineage>
        <taxon>Bacteria</taxon>
        <taxon>Pseudomonadati</taxon>
        <taxon>Pseudomonadota</taxon>
        <taxon>Alphaproteobacteria</taxon>
        <taxon>Hyphomicrobiales</taxon>
        <taxon>Nitrobacteraceae</taxon>
        <taxon>Bradyrhizobium</taxon>
    </lineage>
</organism>
<dbReference type="EMBL" id="AP012279">
    <property type="protein sequence ID" value="BAL78855.1"/>
    <property type="molecule type" value="Genomic_DNA"/>
</dbReference>
<evidence type="ECO:0000256" key="2">
    <source>
        <dbReference type="SAM" id="SignalP"/>
    </source>
</evidence>
<sequence>MNYKRQENPVVIMQFRRILPVILGAAALLGTVSPSFAATGNSAPCGSNANLVSAEKANSFLANPASLLDQFKDGQGGLASQIRDFLTSRPETVEGIVTLARSSSEDQARAIGAGLGTAASVCVLSQPDVARLIQEAVLKTENPPLIEAFTGITGDIKTEATTGADPTGETTAGGGGGVTNAAATERGGAASNTNPTVLNATGPGPASQTQTLFTAAATTTTLTSVSPSR</sequence>
<name>A0AAI8MIL5_9BRAD</name>
<proteinExistence type="predicted"/>
<feature type="compositionally biased region" description="Low complexity" evidence="1">
    <location>
        <begin position="159"/>
        <end position="170"/>
    </location>
</feature>
<evidence type="ECO:0000313" key="4">
    <source>
        <dbReference type="Proteomes" id="UP000007886"/>
    </source>
</evidence>
<accession>A0AAI8MIL5</accession>
<feature type="chain" id="PRO_5042620402" evidence="2">
    <location>
        <begin position="38"/>
        <end position="229"/>
    </location>
</feature>
<feature type="signal peptide" evidence="2">
    <location>
        <begin position="1"/>
        <end position="37"/>
    </location>
</feature>
<dbReference type="KEGG" id="brs:S23_56630"/>
<keyword evidence="4" id="KW-1185">Reference proteome</keyword>
<dbReference type="RefSeq" id="WP_015688127.1">
    <property type="nucleotide sequence ID" value="NC_017082.1"/>
</dbReference>